<accession>A0A7W4IQB2</accession>
<evidence type="ECO:0000256" key="2">
    <source>
        <dbReference type="SAM" id="Phobius"/>
    </source>
</evidence>
<proteinExistence type="predicted"/>
<dbReference type="AlphaFoldDB" id="A0A7W4IQB2"/>
<keyword evidence="2" id="KW-0472">Membrane</keyword>
<evidence type="ECO:0000259" key="3">
    <source>
        <dbReference type="Pfam" id="PF00892"/>
    </source>
</evidence>
<feature type="transmembrane region" description="Helical" evidence="2">
    <location>
        <begin position="173"/>
        <end position="196"/>
    </location>
</feature>
<sequence>MQPVISLHDGGFRHPRTVRHGTDRGQAGTRRQQPPLDPVAHQPHHLRHPRGGERPSAAFWAWSVAGAALVCGFAARRGGAGSYGADLTMILSVIVCGLGYAEGGRLSRTLGGLRVICWALVVALPVSAAGAVATAPGQWGGIAPSAWAGLAYVTLFSMFLGFVFWYRGLALGGIAAVGQLQLLQPFLGFFLAFLVLHEPVGGQLVLTAMGVVLCVAGARHFSPARTPAR</sequence>
<organism evidence="4 5">
    <name type="scientific">Gluconacetobacter aggeris</name>
    <dbReference type="NCBI Taxonomy" id="1286186"/>
    <lineage>
        <taxon>Bacteria</taxon>
        <taxon>Pseudomonadati</taxon>
        <taxon>Pseudomonadota</taxon>
        <taxon>Alphaproteobacteria</taxon>
        <taxon>Acetobacterales</taxon>
        <taxon>Acetobacteraceae</taxon>
        <taxon>Gluconacetobacter</taxon>
    </lineage>
</organism>
<dbReference type="GO" id="GO:0016020">
    <property type="term" value="C:membrane"/>
    <property type="evidence" value="ECO:0007669"/>
    <property type="project" value="InterPro"/>
</dbReference>
<dbReference type="Pfam" id="PF00892">
    <property type="entry name" value="EamA"/>
    <property type="match status" value="1"/>
</dbReference>
<dbReference type="Proteomes" id="UP000559860">
    <property type="component" value="Unassembled WGS sequence"/>
</dbReference>
<keyword evidence="2" id="KW-0812">Transmembrane</keyword>
<protein>
    <submittedName>
        <fullName evidence="4">DMT family transporter</fullName>
    </submittedName>
</protein>
<evidence type="ECO:0000313" key="5">
    <source>
        <dbReference type="Proteomes" id="UP000559860"/>
    </source>
</evidence>
<dbReference type="InterPro" id="IPR000620">
    <property type="entry name" value="EamA_dom"/>
</dbReference>
<feature type="domain" description="EamA" evidence="3">
    <location>
        <begin position="86"/>
        <end position="217"/>
    </location>
</feature>
<gene>
    <name evidence="4" type="ORF">HLH36_00405</name>
</gene>
<keyword evidence="2" id="KW-1133">Transmembrane helix</keyword>
<feature type="transmembrane region" description="Helical" evidence="2">
    <location>
        <begin position="146"/>
        <end position="166"/>
    </location>
</feature>
<reference evidence="4 5" key="1">
    <citation type="submission" date="2020-04" db="EMBL/GenBank/DDBJ databases">
        <title>Description of novel Gluconacetobacter.</title>
        <authorList>
            <person name="Sombolestani A."/>
        </authorList>
    </citation>
    <scope>NUCLEOTIDE SEQUENCE [LARGE SCALE GENOMIC DNA]</scope>
    <source>
        <strain evidence="4 5">LMG 27801</strain>
    </source>
</reference>
<keyword evidence="5" id="KW-1185">Reference proteome</keyword>
<dbReference type="SUPFAM" id="SSF103481">
    <property type="entry name" value="Multidrug resistance efflux transporter EmrE"/>
    <property type="match status" value="1"/>
</dbReference>
<comment type="caution">
    <text evidence="4">The sequence shown here is derived from an EMBL/GenBank/DDBJ whole genome shotgun (WGS) entry which is preliminary data.</text>
</comment>
<feature type="region of interest" description="Disordered" evidence="1">
    <location>
        <begin position="1"/>
        <end position="52"/>
    </location>
</feature>
<feature type="transmembrane region" description="Helical" evidence="2">
    <location>
        <begin position="81"/>
        <end position="101"/>
    </location>
</feature>
<evidence type="ECO:0000256" key="1">
    <source>
        <dbReference type="SAM" id="MobiDB-lite"/>
    </source>
</evidence>
<feature type="transmembrane region" description="Helical" evidence="2">
    <location>
        <begin position="202"/>
        <end position="221"/>
    </location>
</feature>
<dbReference type="InterPro" id="IPR037185">
    <property type="entry name" value="EmrE-like"/>
</dbReference>
<evidence type="ECO:0000313" key="4">
    <source>
        <dbReference type="EMBL" id="MBB2166832.1"/>
    </source>
</evidence>
<dbReference type="EMBL" id="JABEQD010000001">
    <property type="protein sequence ID" value="MBB2166832.1"/>
    <property type="molecule type" value="Genomic_DNA"/>
</dbReference>
<name>A0A7W4IQB2_9PROT</name>
<feature type="transmembrane region" description="Helical" evidence="2">
    <location>
        <begin position="113"/>
        <end position="134"/>
    </location>
</feature>